<keyword evidence="2 3" id="KW-0456">Lyase</keyword>
<dbReference type="GO" id="GO:0009234">
    <property type="term" value="P:menaquinone biosynthetic process"/>
    <property type="evidence" value="ECO:0007669"/>
    <property type="project" value="UniProtKB-UniRule"/>
</dbReference>
<protein>
    <recommendedName>
        <fullName evidence="3">Putative 2-succinyl-6-hydroxy-2,4-cyclohexadiene-1-carboxylate synthase</fullName>
        <shortName evidence="3">SHCHC synthase</shortName>
        <ecNumber evidence="3">4.2.99.20</ecNumber>
    </recommendedName>
</protein>
<evidence type="ECO:0000259" key="4">
    <source>
        <dbReference type="Pfam" id="PF00561"/>
    </source>
</evidence>
<dbReference type="PRINTS" id="PR00111">
    <property type="entry name" value="ABHYDROLASE"/>
</dbReference>
<organism evidence="5 6">
    <name type="scientific">Ureibacillus sinduriensis BLB-1 = JCM 15800</name>
    <dbReference type="NCBI Taxonomy" id="1384057"/>
    <lineage>
        <taxon>Bacteria</taxon>
        <taxon>Bacillati</taxon>
        <taxon>Bacillota</taxon>
        <taxon>Bacilli</taxon>
        <taxon>Bacillales</taxon>
        <taxon>Caryophanaceae</taxon>
        <taxon>Ureibacillus</taxon>
    </lineage>
</organism>
<evidence type="ECO:0000256" key="1">
    <source>
        <dbReference type="ARBA" id="ARBA00022428"/>
    </source>
</evidence>
<evidence type="ECO:0000256" key="2">
    <source>
        <dbReference type="ARBA" id="ARBA00023239"/>
    </source>
</evidence>
<gene>
    <name evidence="3" type="primary">menH</name>
    <name evidence="5" type="ORF">CD33_01205</name>
</gene>
<dbReference type="AlphaFoldDB" id="A0A0A3I0Q0"/>
<dbReference type="InterPro" id="IPR000073">
    <property type="entry name" value="AB_hydrolase_1"/>
</dbReference>
<dbReference type="PANTHER" id="PTHR42916:SF1">
    <property type="entry name" value="PROTEIN PHYLLO, CHLOROPLASTIC"/>
    <property type="match status" value="1"/>
</dbReference>
<evidence type="ECO:0000313" key="5">
    <source>
        <dbReference type="EMBL" id="KGR78411.1"/>
    </source>
</evidence>
<dbReference type="SUPFAM" id="SSF53474">
    <property type="entry name" value="alpha/beta-Hydrolases"/>
    <property type="match status" value="1"/>
</dbReference>
<accession>A0A0A3I0Q0</accession>
<reference evidence="5 6" key="1">
    <citation type="submission" date="2014-02" db="EMBL/GenBank/DDBJ databases">
        <title>Draft genome sequence of Lysinibacillus sinduriensis JCM 15800.</title>
        <authorList>
            <person name="Zhang F."/>
            <person name="Wang G."/>
            <person name="Zhang L."/>
        </authorList>
    </citation>
    <scope>NUCLEOTIDE SEQUENCE [LARGE SCALE GENOMIC DNA]</scope>
    <source>
        <strain evidence="5 6">JCM 15800</strain>
    </source>
</reference>
<evidence type="ECO:0000313" key="6">
    <source>
        <dbReference type="Proteomes" id="UP000030408"/>
    </source>
</evidence>
<comment type="similarity">
    <text evidence="3">Belongs to the AB hydrolase superfamily. MenH family.</text>
</comment>
<dbReference type="HAMAP" id="MF_01660">
    <property type="entry name" value="MenH"/>
    <property type="match status" value="1"/>
</dbReference>
<name>A0A0A3I0Q0_9BACL</name>
<dbReference type="OrthoDB" id="9808398at2"/>
<dbReference type="RefSeq" id="WP_036197352.1">
    <property type="nucleotide sequence ID" value="NZ_AVCY01000025.1"/>
</dbReference>
<dbReference type="Pfam" id="PF00561">
    <property type="entry name" value="Abhydrolase_1"/>
    <property type="match status" value="1"/>
</dbReference>
<comment type="function">
    <text evidence="3">Catalyzes a proton abstraction reaction that results in 2,5-elimination of pyruvate from 2-succinyl-5-enolpyruvyl-6-hydroxy-3-cyclohexene-1-carboxylate (SEPHCHC) and the formation of 2-succinyl-6-hydroxy-2,4-cyclohexadiene-1-carboxylate (SHCHC).</text>
</comment>
<feature type="domain" description="AB hydrolase-1" evidence="4">
    <location>
        <begin position="22"/>
        <end position="256"/>
    </location>
</feature>
<dbReference type="GO" id="GO:0070205">
    <property type="term" value="F:2-succinyl-6-hydroxy-2,4-cyclohexadiene-1-carboxylate synthase activity"/>
    <property type="evidence" value="ECO:0007669"/>
    <property type="project" value="UniProtKB-UniRule"/>
</dbReference>
<dbReference type="EC" id="4.2.99.20" evidence="3"/>
<dbReference type="Gene3D" id="3.40.50.1820">
    <property type="entry name" value="alpha/beta hydrolase"/>
    <property type="match status" value="1"/>
</dbReference>
<dbReference type="UniPathway" id="UPA00079"/>
<dbReference type="InterPro" id="IPR022485">
    <property type="entry name" value="SHCHC_synthase_MenH"/>
</dbReference>
<dbReference type="PANTHER" id="PTHR42916">
    <property type="entry name" value="2-SUCCINYL-5-ENOLPYRUVYL-6-HYDROXY-3-CYCLOHEXENE-1-CARBOXYLATE SYNTHASE"/>
    <property type="match status" value="1"/>
</dbReference>
<sequence length="273" mass="30382">MNLQARGMNVNVRIWNGDLEQTIVMLHGFTGSTATWEDVAISITDYRIVAIDLIGHGQTGSPLETAAYTMEEQILQLNEILQQLDLHKVILLGYSMGGRVALSYAKSYPDRVAQLILESASPGLKTEGERALRRSSDESLADRIQTYGIEDFVNKWENIPLFASQKRLPPDVQQKVRKERLAQSEIGLANSLRRMGTGAQTSLWPYLEQLSMPVTLITGDLDEKFCNIAGEMQALLPSAQHTIVKNVGHAIHVENPEQFATIVKDAIKIQKLT</sequence>
<dbReference type="InterPro" id="IPR029058">
    <property type="entry name" value="AB_hydrolase_fold"/>
</dbReference>
<dbReference type="NCBIfam" id="TIGR03695">
    <property type="entry name" value="menH_SHCHC"/>
    <property type="match status" value="1"/>
</dbReference>
<dbReference type="STRING" id="1384057.CD33_01205"/>
<dbReference type="EMBL" id="JPVO01000031">
    <property type="protein sequence ID" value="KGR78411.1"/>
    <property type="molecule type" value="Genomic_DNA"/>
</dbReference>
<comment type="pathway">
    <text evidence="3">Quinol/quinone metabolism; menaquinone biosynthesis.</text>
</comment>
<dbReference type="eggNOG" id="COG0596">
    <property type="taxonomic scope" value="Bacteria"/>
</dbReference>
<keyword evidence="1 3" id="KW-0474">Menaquinone biosynthesis</keyword>
<comment type="subunit">
    <text evidence="3">Monomer.</text>
</comment>
<dbReference type="UniPathway" id="UPA01057">
    <property type="reaction ID" value="UER00900"/>
</dbReference>
<proteinExistence type="inferred from homology"/>
<comment type="caution">
    <text evidence="5">The sequence shown here is derived from an EMBL/GenBank/DDBJ whole genome shotgun (WGS) entry which is preliminary data.</text>
</comment>
<comment type="catalytic activity">
    <reaction evidence="3">
        <text>5-enolpyruvoyl-6-hydroxy-2-succinyl-cyclohex-3-ene-1-carboxylate = (1R,6R)-6-hydroxy-2-succinyl-cyclohexa-2,4-diene-1-carboxylate + pyruvate</text>
        <dbReference type="Rhea" id="RHEA:25597"/>
        <dbReference type="ChEBI" id="CHEBI:15361"/>
        <dbReference type="ChEBI" id="CHEBI:58689"/>
        <dbReference type="ChEBI" id="CHEBI:58818"/>
        <dbReference type="EC" id="4.2.99.20"/>
    </reaction>
</comment>
<dbReference type="Proteomes" id="UP000030408">
    <property type="component" value="Unassembled WGS sequence"/>
</dbReference>
<keyword evidence="6" id="KW-1185">Reference proteome</keyword>
<evidence type="ECO:0000256" key="3">
    <source>
        <dbReference type="HAMAP-Rule" id="MF_01660"/>
    </source>
</evidence>
<comment type="pathway">
    <text evidence="3">Quinol/quinone metabolism; 1,4-dihydroxy-2-naphthoate biosynthesis; 1,4-dihydroxy-2-naphthoate from chorismate: step 3/7.</text>
</comment>